<proteinExistence type="inferred from homology"/>
<evidence type="ECO:0000256" key="9">
    <source>
        <dbReference type="ARBA" id="ARBA00023204"/>
    </source>
</evidence>
<dbReference type="InterPro" id="IPR020084">
    <property type="entry name" value="NUDIX_hydrolase_CS"/>
</dbReference>
<dbReference type="GO" id="GO:0044715">
    <property type="term" value="F:8-oxo-dGDP phosphatase activity"/>
    <property type="evidence" value="ECO:0007669"/>
    <property type="project" value="TreeGrafter"/>
</dbReference>
<dbReference type="GO" id="GO:0006281">
    <property type="term" value="P:DNA repair"/>
    <property type="evidence" value="ECO:0007669"/>
    <property type="project" value="UniProtKB-KW"/>
</dbReference>
<keyword evidence="8" id="KW-0460">Magnesium</keyword>
<evidence type="ECO:0000256" key="12">
    <source>
        <dbReference type="ARBA" id="ARBA00038905"/>
    </source>
</evidence>
<comment type="caution">
    <text evidence="19">The sequence shown here is derived from an EMBL/GenBank/DDBJ whole genome shotgun (WGS) entry which is preliminary data.</text>
</comment>
<evidence type="ECO:0000256" key="15">
    <source>
        <dbReference type="ARBA" id="ARBA00041979"/>
    </source>
</evidence>
<comment type="catalytic activity">
    <reaction evidence="10">
        <text>8-oxo-dGTP + H2O = 8-oxo-dGMP + diphosphate + H(+)</text>
        <dbReference type="Rhea" id="RHEA:31575"/>
        <dbReference type="ChEBI" id="CHEBI:15377"/>
        <dbReference type="ChEBI" id="CHEBI:15378"/>
        <dbReference type="ChEBI" id="CHEBI:33019"/>
        <dbReference type="ChEBI" id="CHEBI:63224"/>
        <dbReference type="ChEBI" id="CHEBI:77896"/>
        <dbReference type="EC" id="3.6.1.55"/>
    </reaction>
</comment>
<evidence type="ECO:0000313" key="20">
    <source>
        <dbReference type="Proteomes" id="UP000295620"/>
    </source>
</evidence>
<keyword evidence="4" id="KW-0235">DNA replication</keyword>
<evidence type="ECO:0000256" key="17">
    <source>
        <dbReference type="RuleBase" id="RU003476"/>
    </source>
</evidence>
<evidence type="ECO:0000256" key="10">
    <source>
        <dbReference type="ARBA" id="ARBA00035861"/>
    </source>
</evidence>
<dbReference type="PROSITE" id="PS51462">
    <property type="entry name" value="NUDIX"/>
    <property type="match status" value="1"/>
</dbReference>
<dbReference type="EC" id="3.6.1.55" evidence="12"/>
<dbReference type="AlphaFoldDB" id="A0A4R6SZD0"/>
<dbReference type="Proteomes" id="UP000295620">
    <property type="component" value="Unassembled WGS sequence"/>
</dbReference>
<feature type="domain" description="Nudix hydrolase" evidence="18">
    <location>
        <begin position="1"/>
        <end position="127"/>
    </location>
</feature>
<evidence type="ECO:0000256" key="3">
    <source>
        <dbReference type="ARBA" id="ARBA00022457"/>
    </source>
</evidence>
<dbReference type="GO" id="GO:0008413">
    <property type="term" value="F:8-oxo-7,8-dihydroguanosine triphosphate pyrophosphatase activity"/>
    <property type="evidence" value="ECO:0007669"/>
    <property type="project" value="TreeGrafter"/>
</dbReference>
<keyword evidence="7 17" id="KW-0378">Hydrolase</keyword>
<dbReference type="PANTHER" id="PTHR47707:SF1">
    <property type="entry name" value="NUDIX HYDROLASE FAMILY PROTEIN"/>
    <property type="match status" value="1"/>
</dbReference>
<comment type="catalytic activity">
    <reaction evidence="11">
        <text>8-oxo-GTP + H2O = 8-oxo-GMP + diphosphate + H(+)</text>
        <dbReference type="Rhea" id="RHEA:67616"/>
        <dbReference type="ChEBI" id="CHEBI:15377"/>
        <dbReference type="ChEBI" id="CHEBI:15378"/>
        <dbReference type="ChEBI" id="CHEBI:33019"/>
        <dbReference type="ChEBI" id="CHEBI:143553"/>
        <dbReference type="ChEBI" id="CHEBI:145694"/>
    </reaction>
</comment>
<keyword evidence="5" id="KW-0479">Metal-binding</keyword>
<reference evidence="19 20" key="1">
    <citation type="submission" date="2019-03" db="EMBL/GenBank/DDBJ databases">
        <title>Genomic Encyclopedia of Archaeal and Bacterial Type Strains, Phase II (KMG-II): from individual species to whole genera.</title>
        <authorList>
            <person name="Goeker M."/>
        </authorList>
    </citation>
    <scope>NUCLEOTIDE SEQUENCE [LARGE SCALE GENOMIC DNA]</scope>
    <source>
        <strain evidence="19 20">DSM 19035</strain>
    </source>
</reference>
<dbReference type="GO" id="GO:0035539">
    <property type="term" value="F:8-oxo-7,8-dihydrodeoxyguanosine triphosphate pyrophosphatase activity"/>
    <property type="evidence" value="ECO:0007669"/>
    <property type="project" value="UniProtKB-EC"/>
</dbReference>
<dbReference type="GO" id="GO:0044716">
    <property type="term" value="F:8-oxo-GDP phosphatase activity"/>
    <property type="evidence" value="ECO:0007669"/>
    <property type="project" value="TreeGrafter"/>
</dbReference>
<evidence type="ECO:0000256" key="7">
    <source>
        <dbReference type="ARBA" id="ARBA00022801"/>
    </source>
</evidence>
<dbReference type="InterPro" id="IPR020476">
    <property type="entry name" value="Nudix_hydrolase"/>
</dbReference>
<evidence type="ECO:0000256" key="8">
    <source>
        <dbReference type="ARBA" id="ARBA00022842"/>
    </source>
</evidence>
<keyword evidence="6" id="KW-0227">DNA damage</keyword>
<sequence length="135" mass="14922">MKIIDVTCAIIVNADQQVLVTQRSAAMKLPLKMEFPGGKVEPGETPSACLVREIKEELNLDIFTLFEMPSNTHSYPDITINLIPFICGICGGNIELREHASFMWTDAADLLALDWAEADVPIVKNYLCSVKGQLL</sequence>
<dbReference type="Gene3D" id="3.90.79.10">
    <property type="entry name" value="Nucleoside Triphosphate Pyrophosphohydrolase"/>
    <property type="match status" value="1"/>
</dbReference>
<gene>
    <name evidence="19" type="ORF">ATK78_0513</name>
</gene>
<evidence type="ECO:0000256" key="6">
    <source>
        <dbReference type="ARBA" id="ARBA00022763"/>
    </source>
</evidence>
<dbReference type="InterPro" id="IPR000086">
    <property type="entry name" value="NUDIX_hydrolase_dom"/>
</dbReference>
<comment type="similarity">
    <text evidence="2 17">Belongs to the Nudix hydrolase family.</text>
</comment>
<organism evidence="19 20">
    <name type="scientific">Pedobacter metabolipauper</name>
    <dbReference type="NCBI Taxonomy" id="425513"/>
    <lineage>
        <taxon>Bacteria</taxon>
        <taxon>Pseudomonadati</taxon>
        <taxon>Bacteroidota</taxon>
        <taxon>Sphingobacteriia</taxon>
        <taxon>Sphingobacteriales</taxon>
        <taxon>Sphingobacteriaceae</taxon>
        <taxon>Pedobacter</taxon>
    </lineage>
</organism>
<evidence type="ECO:0000256" key="1">
    <source>
        <dbReference type="ARBA" id="ARBA00001946"/>
    </source>
</evidence>
<comment type="cofactor">
    <cofactor evidence="1">
        <name>Mg(2+)</name>
        <dbReference type="ChEBI" id="CHEBI:18420"/>
    </cofactor>
</comment>
<evidence type="ECO:0000256" key="11">
    <source>
        <dbReference type="ARBA" id="ARBA00036904"/>
    </source>
</evidence>
<evidence type="ECO:0000256" key="5">
    <source>
        <dbReference type="ARBA" id="ARBA00022723"/>
    </source>
</evidence>
<dbReference type="GO" id="GO:0006260">
    <property type="term" value="P:DNA replication"/>
    <property type="evidence" value="ECO:0007669"/>
    <property type="project" value="UniProtKB-KW"/>
</dbReference>
<evidence type="ECO:0000313" key="19">
    <source>
        <dbReference type="EMBL" id="TDQ11395.1"/>
    </source>
</evidence>
<dbReference type="InterPro" id="IPR015797">
    <property type="entry name" value="NUDIX_hydrolase-like_dom_sf"/>
</dbReference>
<dbReference type="PROSITE" id="PS00893">
    <property type="entry name" value="NUDIX_BOX"/>
    <property type="match status" value="1"/>
</dbReference>
<evidence type="ECO:0000256" key="4">
    <source>
        <dbReference type="ARBA" id="ARBA00022705"/>
    </source>
</evidence>
<dbReference type="PANTHER" id="PTHR47707">
    <property type="entry name" value="8-OXO-DGTP DIPHOSPHATASE"/>
    <property type="match status" value="1"/>
</dbReference>
<keyword evidence="3" id="KW-0515">Mutator protein</keyword>
<evidence type="ECO:0000259" key="18">
    <source>
        <dbReference type="PROSITE" id="PS51462"/>
    </source>
</evidence>
<dbReference type="SUPFAM" id="SSF55811">
    <property type="entry name" value="Nudix"/>
    <property type="match status" value="1"/>
</dbReference>
<evidence type="ECO:0000256" key="16">
    <source>
        <dbReference type="ARBA" id="ARBA00042798"/>
    </source>
</evidence>
<keyword evidence="9" id="KW-0234">DNA repair</keyword>
<dbReference type="GO" id="GO:0046872">
    <property type="term" value="F:metal ion binding"/>
    <property type="evidence" value="ECO:0007669"/>
    <property type="project" value="UniProtKB-KW"/>
</dbReference>
<dbReference type="PRINTS" id="PR00502">
    <property type="entry name" value="NUDIXFAMILY"/>
</dbReference>
<accession>A0A4R6SZD0</accession>
<dbReference type="EMBL" id="SNYC01000003">
    <property type="protein sequence ID" value="TDQ11395.1"/>
    <property type="molecule type" value="Genomic_DNA"/>
</dbReference>
<dbReference type="InterPro" id="IPR047127">
    <property type="entry name" value="MutT-like"/>
</dbReference>
<evidence type="ECO:0000256" key="13">
    <source>
        <dbReference type="ARBA" id="ARBA00040794"/>
    </source>
</evidence>
<keyword evidence="20" id="KW-1185">Reference proteome</keyword>
<evidence type="ECO:0000256" key="2">
    <source>
        <dbReference type="ARBA" id="ARBA00005582"/>
    </source>
</evidence>
<evidence type="ECO:0000256" key="14">
    <source>
        <dbReference type="ARBA" id="ARBA00041592"/>
    </source>
</evidence>
<dbReference type="RefSeq" id="WP_243732416.1">
    <property type="nucleotide sequence ID" value="NZ_SNYC01000003.1"/>
</dbReference>
<protein>
    <recommendedName>
        <fullName evidence="13">8-oxo-dGTP diphosphatase</fullName>
        <ecNumber evidence="12">3.6.1.55</ecNumber>
    </recommendedName>
    <alternativeName>
        <fullName evidence="16">7,8-dihydro-8-oxoguanine-triphosphatase</fullName>
    </alternativeName>
    <alternativeName>
        <fullName evidence="15">Mutator protein MutT</fullName>
    </alternativeName>
    <alternativeName>
        <fullName evidence="14">dGTP pyrophosphohydrolase</fullName>
    </alternativeName>
</protein>
<dbReference type="CDD" id="cd03425">
    <property type="entry name" value="NUDIX_MutT_NudA_like"/>
    <property type="match status" value="1"/>
</dbReference>
<name>A0A4R6SZD0_9SPHI</name>
<dbReference type="Pfam" id="PF00293">
    <property type="entry name" value="NUDIX"/>
    <property type="match status" value="1"/>
</dbReference>